<comment type="caution">
    <text evidence="2">The sequence shown here is derived from an EMBL/GenBank/DDBJ whole genome shotgun (WGS) entry which is preliminary data.</text>
</comment>
<dbReference type="CDD" id="cd01650">
    <property type="entry name" value="RT_nLTR_like"/>
    <property type="match status" value="1"/>
</dbReference>
<dbReference type="PANTHER" id="PTHR31635">
    <property type="entry name" value="REVERSE TRANSCRIPTASE DOMAIN-CONTAINING PROTEIN-RELATED"/>
    <property type="match status" value="1"/>
</dbReference>
<gene>
    <name evidence="2" type="ORF">LUZ62_067381</name>
</gene>
<dbReference type="InterPro" id="IPR000477">
    <property type="entry name" value="RT_dom"/>
</dbReference>
<keyword evidence="2" id="KW-0548">Nucleotidyltransferase</keyword>
<dbReference type="SUPFAM" id="SSF53098">
    <property type="entry name" value="Ribonuclease H-like"/>
    <property type="match status" value="1"/>
</dbReference>
<dbReference type="SUPFAM" id="SSF56672">
    <property type="entry name" value="DNA/RNA polymerases"/>
    <property type="match status" value="1"/>
</dbReference>
<dbReference type="Pfam" id="PF13966">
    <property type="entry name" value="zf-RVT"/>
    <property type="match status" value="1"/>
</dbReference>
<organism evidence="2 3">
    <name type="scientific">Rhynchospora pubera</name>
    <dbReference type="NCBI Taxonomy" id="906938"/>
    <lineage>
        <taxon>Eukaryota</taxon>
        <taxon>Viridiplantae</taxon>
        <taxon>Streptophyta</taxon>
        <taxon>Embryophyta</taxon>
        <taxon>Tracheophyta</taxon>
        <taxon>Spermatophyta</taxon>
        <taxon>Magnoliopsida</taxon>
        <taxon>Liliopsida</taxon>
        <taxon>Poales</taxon>
        <taxon>Cyperaceae</taxon>
        <taxon>Cyperoideae</taxon>
        <taxon>Rhynchosporeae</taxon>
        <taxon>Rhynchospora</taxon>
    </lineage>
</organism>
<keyword evidence="2" id="KW-0695">RNA-directed DNA polymerase</keyword>
<dbReference type="Gene3D" id="3.30.420.10">
    <property type="entry name" value="Ribonuclease H-like superfamily/Ribonuclease H"/>
    <property type="match status" value="1"/>
</dbReference>
<dbReference type="Proteomes" id="UP001140206">
    <property type="component" value="Chromosome 4"/>
</dbReference>
<keyword evidence="2" id="KW-0808">Transferase</keyword>
<feature type="domain" description="Reverse transcriptase" evidence="1">
    <location>
        <begin position="122"/>
        <end position="403"/>
    </location>
</feature>
<keyword evidence="3" id="KW-1185">Reference proteome</keyword>
<evidence type="ECO:0000259" key="1">
    <source>
        <dbReference type="PROSITE" id="PS50878"/>
    </source>
</evidence>
<dbReference type="PANTHER" id="PTHR31635:SF196">
    <property type="entry name" value="REVERSE TRANSCRIPTASE DOMAIN-CONTAINING PROTEIN-RELATED"/>
    <property type="match status" value="1"/>
</dbReference>
<dbReference type="InterPro" id="IPR012337">
    <property type="entry name" value="RNaseH-like_sf"/>
</dbReference>
<proteinExistence type="predicted"/>
<accession>A0AAV8CP72</accession>
<dbReference type="GO" id="GO:0003964">
    <property type="term" value="F:RNA-directed DNA polymerase activity"/>
    <property type="evidence" value="ECO:0007669"/>
    <property type="project" value="UniProtKB-KW"/>
</dbReference>
<reference evidence="2" key="1">
    <citation type="submission" date="2022-08" db="EMBL/GenBank/DDBJ databases">
        <authorList>
            <person name="Marques A."/>
        </authorList>
    </citation>
    <scope>NUCLEOTIDE SEQUENCE</scope>
    <source>
        <strain evidence="2">RhyPub2mFocal</strain>
        <tissue evidence="2">Leaves</tissue>
    </source>
</reference>
<name>A0AAV8CP72_9POAL</name>
<dbReference type="AlphaFoldDB" id="A0AAV8CP72"/>
<dbReference type="InterPro" id="IPR036397">
    <property type="entry name" value="RNaseH_sf"/>
</dbReference>
<sequence length="961" mass="111136">MVRDDQGLLTGDEAVIRNQFTNYFKQLYSPEVQNPQQQQTSDEEEQNGAMSLFWQELGQEEGSKISDADHTALVRLPDCHEIKRTLMQMGPDKCPGPDGITARFYQQNWEVFGDDLVTLVRKIFEEELVPEEWLHCTVTLIPKTDEPEVPAQYRPISIGNVTYRLIMKLIANRLRKHMRRIISVEQNAFVKGRSIVDNVILVKEVLHSFNQASFKHSAFLLKADVSKAFDKLDWNFLTTSMLYLNVPSKLINLLMSSYTRAHVSININGKGNGFITPTRGLRQGCPMSPYCFIMAMEMLTRRLKKGLREGQLLGLKLAHTSPVLTHLLYADDLVLVGGSAQREVDTIMHILNNFALASGLVMNPEKSNLWFSKNSQQHEVDRVKESLQAMMAQGDEKYLGAIMQTRGSAMKTGRMILDRMRSKLAGWKAHMLTHAGRLVLLKSVIMSLPVYHMTIECVPKTIIKQMNSLMAKFFWGKTDQSRYMAPLAWKSVCRTVEEGGLGVRDLNLFGEALFMKLVWAIACDEKKLWVQTCKAKYCPQIGFWKANVSTHSSKLWRDIVHKRVFFQNNVRWRLADATTVRAIGQPWFDGWEAQQEVPLGYRKKMVNELYDFQNQHWKDEELSIMFNQSQVRAIHTIKPNQSTTQLMQDRLIWEVAKCGRYTVKEGYQYLTRQPAVQEANHMASLWHKVNAWQGVVPKVKVFLWRLLSKALMLSQNVHRRIARISPMCQRCNAENEFEMHCFFYCQGSRVVWFGSNLGLRTQELPLDIVNTLEQCTQNMSNEEIRRFSYILWEIWVARNEFVMQHKVFDPVTILKKVDYWMKGGNDVDGLIQNNTNQSPRRQMENYNYDLNSFQLLVDGSWDVNRKAGGAYVLYYGGQLKEIAYYQNTLEDPFHAEAWALRNALTSLRNELTVFQQAQIFLDCQVLVDILNEGEVQEVPSWRALEDTMEVLQFLKQFGDRN</sequence>
<dbReference type="EMBL" id="JAMFTS010000004">
    <property type="protein sequence ID" value="KAJ4757006.1"/>
    <property type="molecule type" value="Genomic_DNA"/>
</dbReference>
<protein>
    <submittedName>
        <fullName evidence="2">RNA-directed DNA polymerase (Reverse transcriptase)-related family protein</fullName>
    </submittedName>
</protein>
<evidence type="ECO:0000313" key="2">
    <source>
        <dbReference type="EMBL" id="KAJ4757006.1"/>
    </source>
</evidence>
<dbReference type="PROSITE" id="PS50878">
    <property type="entry name" value="RT_POL"/>
    <property type="match status" value="1"/>
</dbReference>
<dbReference type="Pfam" id="PF00078">
    <property type="entry name" value="RVT_1"/>
    <property type="match status" value="1"/>
</dbReference>
<dbReference type="InterPro" id="IPR026960">
    <property type="entry name" value="RVT-Znf"/>
</dbReference>
<evidence type="ECO:0000313" key="3">
    <source>
        <dbReference type="Proteomes" id="UP001140206"/>
    </source>
</evidence>
<dbReference type="InterPro" id="IPR043502">
    <property type="entry name" value="DNA/RNA_pol_sf"/>
</dbReference>
<dbReference type="GO" id="GO:0003676">
    <property type="term" value="F:nucleic acid binding"/>
    <property type="evidence" value="ECO:0007669"/>
    <property type="project" value="InterPro"/>
</dbReference>